<feature type="domain" description="RDRP core" evidence="2">
    <location>
        <begin position="439"/>
        <end position="1055"/>
    </location>
</feature>
<sequence>MDIFITNVPPRVNRVELRMFLKDKLQAHDILAFDVFKKVGENWATVTVAHEKNGRSFIKRHGFRGPETLKFKSAPLGVKASNRKGQPEPLKVLSLQEKESTMKAKHIRQLPTARHDGSPSSIFPIHCLMTGVWGYDHLGKLIFDQKLKDTRAGSVIFGKYALMIYLKNAAHTEDDWHCRIDIPYAILEHTLPSVDNGTRGSITLTLKAPPKIYKILDTEDLHLYTGQLAPQVEVSLGQLMRDLKLDTASRRPKPPKLERLCRLHRQSDKNTALCMVYKLQFPDRHSVRQAWTFLKSFSVPELHCWKTMVPHVPTKTIEGDFNDLVNRVSKEELAYAVQFQMFALVFEGTITPRKMTEMLPSIVSMADIYGPLVTASAVRLLQSKVPTPGPHVGSSDFQITTLRDLLAQGIKMSQDTEHYVASNKRGQQDHVVLTHKATITPTGIFLRGPDADTSNRILRKYSQYTDYFMRVSFTDEDGVSVFHDPKASQHEVYERFRKILREGIHVAGRHFEFLGFSHASLRCHQVWFMASFIFKGLPICARDVIQNLGDFNGFTCSARCAARIGQAFSDTIFAVQIPSTATILETKEDITRNNRVFSDGCGTMSLELFQLLWRKLNPQQRRKRPTVLQIRCRGAKGVLSLDSSLVGEELHIRKSMTKFIAGSEWRDLEICSAAYRPLRVYLNHQFIKILEDLGVPPQNFIKVQNEARKQLELIVKHPLNAADFLRKHKTNIRTGYSHSADHAKIPRLFELMHYAGLSFQTDQFLCEIVEVAAMSSIRDLKYRARIPVESGHLLYGIMDETNTLKEGEVYVATEDETPSGRREKNILIGDRVVVTRAPALHPGDVQLVSAVNVPDGSPLRSLHNCIVFSQQGARDLPSQLSGGDLDGDLFHVIWDPLLIPKYTVPAADYAAAAPFNLGRPVEVNDIVDFFIGFMQNDKLGQISNMHKIRADKRENGTFDSDCILLAKLASDAVDFSKSGVPAKTSDIPRDIDIIRPDFMAPGHNFVINDLGSTELQDLEIEDIEDPDSLSILDHDMSRVRYYRSKKALGHLYRAIDEREFFDHMKSDFAAMQSSTPGLSLMQKLEQYIDRETHLVQWAHHTTFAEELREYYEFNMIDIMDTMRVHRRSPLTELEVFSGNILGKKERASTRFIRQANEDVQERFNRDVSGIVSDIVRGDGEGDAEALPRAIACFKVALQTEGWENQVLIKSWKYVAASVCLEQLWKFQGGSLRPL</sequence>
<dbReference type="InterPro" id="IPR057503">
    <property type="entry name" value="PH_RdRP"/>
</dbReference>
<dbReference type="InterPro" id="IPR007855">
    <property type="entry name" value="RDRP"/>
</dbReference>
<dbReference type="GeneID" id="5982852"/>
<dbReference type="GO" id="GO:0031380">
    <property type="term" value="C:nuclear RNA-directed RNA polymerase complex"/>
    <property type="evidence" value="ECO:0000318"/>
    <property type="project" value="GO_Central"/>
</dbReference>
<dbReference type="InterPro" id="IPR057596">
    <property type="entry name" value="RDRP_core"/>
</dbReference>
<dbReference type="PANTHER" id="PTHR23079:SF17">
    <property type="entry name" value="RNA-DEPENDENT RNA POLYMERASE"/>
    <property type="match status" value="1"/>
</dbReference>
<feature type="domain" description="RdRP-like PH" evidence="3">
    <location>
        <begin position="123"/>
        <end position="310"/>
    </location>
</feature>
<keyword evidence="1" id="KW-0808">Transferase</keyword>
<comment type="similarity">
    <text evidence="1">Belongs to the RdRP family.</text>
</comment>
<keyword evidence="1" id="KW-0696">RNA-directed RNA polymerase</keyword>
<protein>
    <recommendedName>
        <fullName evidence="1">RNA-dependent RNA polymerase</fullName>
        <ecNumber evidence="1">2.7.7.48</ecNumber>
    </recommendedName>
</protein>
<dbReference type="GO" id="GO:0003723">
    <property type="term" value="F:RNA binding"/>
    <property type="evidence" value="ECO:0007669"/>
    <property type="project" value="UniProtKB-KW"/>
</dbReference>
<dbReference type="VEuPathDB" id="FungiDB:JI435_157840"/>
<dbReference type="GO" id="GO:0030422">
    <property type="term" value="P:siRNA processing"/>
    <property type="evidence" value="ECO:0000318"/>
    <property type="project" value="GO_Central"/>
</dbReference>
<dbReference type="Pfam" id="PF25358">
    <property type="entry name" value="PH_fung_RdRP"/>
    <property type="match status" value="1"/>
</dbReference>
<name>Q0TXM0_PHANO</name>
<evidence type="ECO:0000256" key="1">
    <source>
        <dbReference type="RuleBase" id="RU363098"/>
    </source>
</evidence>
<dbReference type="AlphaFoldDB" id="Q0TXM0"/>
<proteinExistence type="inferred from homology"/>
<evidence type="ECO:0000259" key="3">
    <source>
        <dbReference type="Pfam" id="PF25358"/>
    </source>
</evidence>
<dbReference type="EC" id="2.7.7.48" evidence="1"/>
<organism evidence="4 5">
    <name type="scientific">Phaeosphaeria nodorum (strain SN15 / ATCC MYA-4574 / FGSC 10173)</name>
    <name type="common">Glume blotch fungus</name>
    <name type="synonym">Parastagonospora nodorum</name>
    <dbReference type="NCBI Taxonomy" id="321614"/>
    <lineage>
        <taxon>Eukaryota</taxon>
        <taxon>Fungi</taxon>
        <taxon>Dikarya</taxon>
        <taxon>Ascomycota</taxon>
        <taxon>Pezizomycotina</taxon>
        <taxon>Dothideomycetes</taxon>
        <taxon>Pleosporomycetidae</taxon>
        <taxon>Pleosporales</taxon>
        <taxon>Pleosporineae</taxon>
        <taxon>Phaeosphaeriaceae</taxon>
        <taxon>Parastagonospora</taxon>
    </lineage>
</organism>
<dbReference type="InParanoid" id="Q0TXM0"/>
<dbReference type="EMBL" id="CH445364">
    <property type="protein sequence ID" value="EAT76879.2"/>
    <property type="molecule type" value="Genomic_DNA"/>
</dbReference>
<comment type="catalytic activity">
    <reaction evidence="1">
        <text>RNA(n) + a ribonucleoside 5'-triphosphate = RNA(n+1) + diphosphate</text>
        <dbReference type="Rhea" id="RHEA:21248"/>
        <dbReference type="Rhea" id="RHEA-COMP:14527"/>
        <dbReference type="Rhea" id="RHEA-COMP:17342"/>
        <dbReference type="ChEBI" id="CHEBI:33019"/>
        <dbReference type="ChEBI" id="CHEBI:61557"/>
        <dbReference type="ChEBI" id="CHEBI:140395"/>
        <dbReference type="EC" id="2.7.7.48"/>
    </reaction>
</comment>
<reference evidence="5" key="1">
    <citation type="journal article" date="2007" name="Plant Cell">
        <title>Dothideomycete-plant interactions illuminated by genome sequencing and EST analysis of the wheat pathogen Stagonospora nodorum.</title>
        <authorList>
            <person name="Hane J.K."/>
            <person name="Lowe R.G."/>
            <person name="Solomon P.S."/>
            <person name="Tan K.C."/>
            <person name="Schoch C.L."/>
            <person name="Spatafora J.W."/>
            <person name="Crous P.W."/>
            <person name="Kodira C."/>
            <person name="Birren B.W."/>
            <person name="Galagan J.E."/>
            <person name="Torriani S.F."/>
            <person name="McDonald B.A."/>
            <person name="Oliver R.P."/>
        </authorList>
    </citation>
    <scope>NUCLEOTIDE SEQUENCE [LARGE SCALE GENOMIC DNA]</scope>
    <source>
        <strain evidence="5">SN15 / ATCC MYA-4574 / FGSC 10173</strain>
    </source>
</reference>
<dbReference type="GO" id="GO:0003968">
    <property type="term" value="F:RNA-directed RNA polymerase activity"/>
    <property type="evidence" value="ECO:0000318"/>
    <property type="project" value="GO_Central"/>
</dbReference>
<dbReference type="STRING" id="321614.Q0TXM0"/>
<accession>Q0TXM0</accession>
<gene>
    <name evidence="4" type="ORF">SNOG_15784</name>
</gene>
<dbReference type="RefSeq" id="XP_001805922.1">
    <property type="nucleotide sequence ID" value="XM_001805870.1"/>
</dbReference>
<dbReference type="Pfam" id="PF05183">
    <property type="entry name" value="RdRP"/>
    <property type="match status" value="1"/>
</dbReference>
<evidence type="ECO:0000313" key="5">
    <source>
        <dbReference type="Proteomes" id="UP000001055"/>
    </source>
</evidence>
<dbReference type="KEGG" id="pno:SNOG_15784"/>
<keyword evidence="1" id="KW-0548">Nucleotidyltransferase</keyword>
<keyword evidence="1" id="KW-0694">RNA-binding</keyword>
<dbReference type="PANTHER" id="PTHR23079">
    <property type="entry name" value="RNA-DEPENDENT RNA POLYMERASE"/>
    <property type="match status" value="1"/>
</dbReference>
<dbReference type="Proteomes" id="UP000001055">
    <property type="component" value="Unassembled WGS sequence"/>
</dbReference>
<evidence type="ECO:0000313" key="4">
    <source>
        <dbReference type="EMBL" id="EAT76879.2"/>
    </source>
</evidence>
<dbReference type="eggNOG" id="KOG0988">
    <property type="taxonomic scope" value="Eukaryota"/>
</dbReference>
<dbReference type="HOGENOM" id="CLU_001366_2_0_1"/>
<evidence type="ECO:0000259" key="2">
    <source>
        <dbReference type="Pfam" id="PF05183"/>
    </source>
</evidence>